<evidence type="ECO:0000256" key="3">
    <source>
        <dbReference type="ARBA" id="ARBA00022771"/>
    </source>
</evidence>
<dbReference type="Pfam" id="PF12171">
    <property type="entry name" value="zf-C2H2_jaz"/>
    <property type="match status" value="1"/>
</dbReference>
<dbReference type="InterPro" id="IPR013087">
    <property type="entry name" value="Znf_C2H2_type"/>
</dbReference>
<evidence type="ECO:0000313" key="12">
    <source>
        <dbReference type="Proteomes" id="UP000076502"/>
    </source>
</evidence>
<gene>
    <name evidence="11" type="ORF">WN55_06095</name>
</gene>
<dbReference type="PROSITE" id="PS50950">
    <property type="entry name" value="ZF_THAP"/>
    <property type="match status" value="1"/>
</dbReference>
<reference evidence="11 12" key="1">
    <citation type="submission" date="2015-07" db="EMBL/GenBank/DDBJ databases">
        <title>The genome of Dufourea novaeangliae.</title>
        <authorList>
            <person name="Pan H."/>
            <person name="Kapheim K."/>
        </authorList>
    </citation>
    <scope>NUCLEOTIDE SEQUENCE [LARGE SCALE GENOMIC DNA]</scope>
    <source>
        <strain evidence="11">0120121106</strain>
        <tissue evidence="11">Whole body</tissue>
    </source>
</reference>
<keyword evidence="12" id="KW-1185">Reference proteome</keyword>
<feature type="compositionally biased region" description="Low complexity" evidence="8">
    <location>
        <begin position="568"/>
        <end position="589"/>
    </location>
</feature>
<dbReference type="Proteomes" id="UP000076502">
    <property type="component" value="Unassembled WGS sequence"/>
</dbReference>
<dbReference type="Gene3D" id="3.30.160.60">
    <property type="entry name" value="Classic Zinc Finger"/>
    <property type="match status" value="6"/>
</dbReference>
<keyword evidence="3 6" id="KW-0863">Zinc-finger</keyword>
<dbReference type="PANTHER" id="PTHR24379:SF121">
    <property type="entry name" value="C2H2-TYPE DOMAIN-CONTAINING PROTEIN"/>
    <property type="match status" value="1"/>
</dbReference>
<evidence type="ECO:0000259" key="9">
    <source>
        <dbReference type="PROSITE" id="PS50157"/>
    </source>
</evidence>
<keyword evidence="2" id="KW-0677">Repeat</keyword>
<feature type="region of interest" description="Disordered" evidence="8">
    <location>
        <begin position="533"/>
        <end position="590"/>
    </location>
</feature>
<dbReference type="EMBL" id="KQ434803">
    <property type="protein sequence ID" value="KZC05920.1"/>
    <property type="molecule type" value="Genomic_DNA"/>
</dbReference>
<dbReference type="SUPFAM" id="SSF57667">
    <property type="entry name" value="beta-beta-alpha zinc fingers"/>
    <property type="match status" value="5"/>
</dbReference>
<dbReference type="Pfam" id="PF13912">
    <property type="entry name" value="zf-C2H2_6"/>
    <property type="match status" value="1"/>
</dbReference>
<dbReference type="Pfam" id="PF05485">
    <property type="entry name" value="THAP"/>
    <property type="match status" value="1"/>
</dbReference>
<dbReference type="InterPro" id="IPR006612">
    <property type="entry name" value="THAP_Znf"/>
</dbReference>
<dbReference type="GO" id="GO:0005634">
    <property type="term" value="C:nucleus"/>
    <property type="evidence" value="ECO:0007669"/>
    <property type="project" value="UniProtKB-ARBA"/>
</dbReference>
<dbReference type="STRING" id="178035.A0A154P469"/>
<dbReference type="SMART" id="SM00355">
    <property type="entry name" value="ZnF_C2H2"/>
    <property type="match status" value="10"/>
</dbReference>
<feature type="domain" description="C2H2-type" evidence="9">
    <location>
        <begin position="484"/>
        <end position="506"/>
    </location>
</feature>
<keyword evidence="4" id="KW-0862">Zinc</keyword>
<feature type="compositionally biased region" description="Basic and acidic residues" evidence="8">
    <location>
        <begin position="536"/>
        <end position="551"/>
    </location>
</feature>
<dbReference type="SUPFAM" id="SSF57716">
    <property type="entry name" value="Glucocorticoid receptor-like (DNA-binding domain)"/>
    <property type="match status" value="1"/>
</dbReference>
<protein>
    <submittedName>
        <fullName evidence="11">Zinc finger protein 91</fullName>
    </submittedName>
</protein>
<dbReference type="PANTHER" id="PTHR24379">
    <property type="entry name" value="KRAB AND ZINC FINGER DOMAIN-CONTAINING"/>
    <property type="match status" value="1"/>
</dbReference>
<sequence length="874" mass="98672">MLTCVAHGCLTNQDTKVNGNDVPLFPFPDDVVQRSRWLKNCQLDDNPESNRSPLYICKLHFEEESFTDSMKLKPGAVPTISDKVEEGQRKRKADNTLETGSPKTIPLKQKKLDDGSHNLVTPPQSPCAQLIKNAEEINGEDKMDVPVDNVSLNGSPILKSGLCQTIKIGKKQYRLTIQIDKIYGKPCPRSRKLTILAQLKKEKPLSRTVNDTDQKYISVQKRIFCTRGGCKLKKAVYDSKPAFQCEHCNKYYILKRSGTSGEKNVCTICNKDFPSVQSLNSHTKTHLICDMCQTECSTQILYDKHMRLHDSLDPVNPYKCHQCTEMFELQKDVRQHCSIVHPAIKLQNTILQVTTSPLTQQVPQQQDYRCVSCNVTFRNEQAYRNHISSHKKKEGLRCSISDTNNVFPVPNPLTGSQIGILRAVKFSCRVCSMEFDNVGEVDKHTRTHLEEDNEEERKCNTCKKQFKTSAQLSEHLKIHELRTHSCPVCSKSFINRTTLKIHLKMHVSFVGISSGRNMCDAQSTMFFRPWNVTESSDNRSSKNLNCDKNEKTTSPCMKQEDDQDSVMSTSTYEGSSVSSNSENEVSATNISRRRFRRTSEASIEAFSRSSSVSSEDAVPGNNLNLLNNFVYNSPSTSTASTNSVIHDNSMITNKVDSTMVNPWSIPNTAFSVDYLQRLGFTHNTSAALRDCSTLMPLNIGSTAIQTSTVSTTGQPFYYEYPGVHLTQGLYQPSVEHAVEMIHRQDVAAKQMKKLRPKKFRCEHCDVAFSNNGQLKGHIRIHTGERPFKCDADGCGKSFTRNEELTRHKRIHTGLRPHACVVCGKRFGRKDHLKKHTRTHENRDPYRMSAAALGMFALGHALPQGHPFPPYVYPI</sequence>
<keyword evidence="5 7" id="KW-0238">DNA-binding</keyword>
<dbReference type="SMART" id="SM00692">
    <property type="entry name" value="DM3"/>
    <property type="match status" value="1"/>
</dbReference>
<evidence type="ECO:0000256" key="6">
    <source>
        <dbReference type="PROSITE-ProRule" id="PRU00042"/>
    </source>
</evidence>
<feature type="domain" description="C2H2-type" evidence="9">
    <location>
        <begin position="817"/>
        <end position="844"/>
    </location>
</feature>
<proteinExistence type="predicted"/>
<evidence type="ECO:0000259" key="10">
    <source>
        <dbReference type="PROSITE" id="PS50950"/>
    </source>
</evidence>
<dbReference type="GO" id="GO:0003677">
    <property type="term" value="F:DNA binding"/>
    <property type="evidence" value="ECO:0007669"/>
    <property type="project" value="UniProtKB-UniRule"/>
</dbReference>
<dbReference type="OrthoDB" id="8922241at2759"/>
<feature type="region of interest" description="Disordered" evidence="8">
    <location>
        <begin position="84"/>
        <end position="110"/>
    </location>
</feature>
<name>A0A154P469_DUFNO</name>
<dbReference type="Pfam" id="PF00096">
    <property type="entry name" value="zf-C2H2"/>
    <property type="match status" value="5"/>
</dbReference>
<feature type="domain" description="C2H2-type" evidence="9">
    <location>
        <begin position="759"/>
        <end position="786"/>
    </location>
</feature>
<evidence type="ECO:0000256" key="7">
    <source>
        <dbReference type="PROSITE-ProRule" id="PRU00309"/>
    </source>
</evidence>
<dbReference type="FunFam" id="3.30.160.60:FF:000257">
    <property type="entry name" value="ZXD family zinc finger C"/>
    <property type="match status" value="1"/>
</dbReference>
<evidence type="ECO:0000256" key="1">
    <source>
        <dbReference type="ARBA" id="ARBA00022723"/>
    </source>
</evidence>
<feature type="domain" description="C2H2-type" evidence="9">
    <location>
        <begin position="368"/>
        <end position="395"/>
    </location>
</feature>
<dbReference type="FunFam" id="3.30.160.60:FF:000072">
    <property type="entry name" value="zinc finger protein 143 isoform X1"/>
    <property type="match status" value="1"/>
</dbReference>
<feature type="domain" description="THAP-type" evidence="10">
    <location>
        <begin position="1"/>
        <end position="81"/>
    </location>
</feature>
<feature type="domain" description="C2H2-type" evidence="9">
    <location>
        <begin position="457"/>
        <end position="479"/>
    </location>
</feature>
<dbReference type="PROSITE" id="PS50157">
    <property type="entry name" value="ZINC_FINGER_C2H2_2"/>
    <property type="match status" value="9"/>
</dbReference>
<feature type="domain" description="C2H2-type" evidence="9">
    <location>
        <begin position="426"/>
        <end position="453"/>
    </location>
</feature>
<organism evidence="11 12">
    <name type="scientific">Dufourea novaeangliae</name>
    <name type="common">Sweat bee</name>
    <dbReference type="NCBI Taxonomy" id="178035"/>
    <lineage>
        <taxon>Eukaryota</taxon>
        <taxon>Metazoa</taxon>
        <taxon>Ecdysozoa</taxon>
        <taxon>Arthropoda</taxon>
        <taxon>Hexapoda</taxon>
        <taxon>Insecta</taxon>
        <taxon>Pterygota</taxon>
        <taxon>Neoptera</taxon>
        <taxon>Endopterygota</taxon>
        <taxon>Hymenoptera</taxon>
        <taxon>Apocrita</taxon>
        <taxon>Aculeata</taxon>
        <taxon>Apoidea</taxon>
        <taxon>Anthophila</taxon>
        <taxon>Halictidae</taxon>
        <taxon>Rophitinae</taxon>
        <taxon>Dufourea</taxon>
    </lineage>
</organism>
<dbReference type="FunFam" id="3.30.160.60:FF:000446">
    <property type="entry name" value="Zinc finger protein"/>
    <property type="match status" value="1"/>
</dbReference>
<keyword evidence="1" id="KW-0479">Metal-binding</keyword>
<dbReference type="SMART" id="SM00980">
    <property type="entry name" value="THAP"/>
    <property type="match status" value="1"/>
</dbReference>
<feature type="domain" description="C2H2-type" evidence="9">
    <location>
        <begin position="318"/>
        <end position="346"/>
    </location>
</feature>
<dbReference type="AlphaFoldDB" id="A0A154P469"/>
<evidence type="ECO:0000256" key="8">
    <source>
        <dbReference type="SAM" id="MobiDB-lite"/>
    </source>
</evidence>
<feature type="domain" description="C2H2-type" evidence="9">
    <location>
        <begin position="787"/>
        <end position="816"/>
    </location>
</feature>
<dbReference type="PROSITE" id="PS00028">
    <property type="entry name" value="ZINC_FINGER_C2H2_1"/>
    <property type="match status" value="9"/>
</dbReference>
<dbReference type="InterPro" id="IPR022755">
    <property type="entry name" value="Znf_C2H2_jaz"/>
</dbReference>
<dbReference type="FunFam" id="3.30.160.60:FF:000624">
    <property type="entry name" value="zinc finger protein 697"/>
    <property type="match status" value="1"/>
</dbReference>
<evidence type="ECO:0000256" key="5">
    <source>
        <dbReference type="ARBA" id="ARBA00023125"/>
    </source>
</evidence>
<dbReference type="GO" id="GO:0008270">
    <property type="term" value="F:zinc ion binding"/>
    <property type="evidence" value="ECO:0007669"/>
    <property type="project" value="UniProtKB-KW"/>
</dbReference>
<evidence type="ECO:0000256" key="4">
    <source>
        <dbReference type="ARBA" id="ARBA00022833"/>
    </source>
</evidence>
<evidence type="ECO:0000313" key="11">
    <source>
        <dbReference type="EMBL" id="KZC05920.1"/>
    </source>
</evidence>
<accession>A0A154P469</accession>
<feature type="domain" description="C2H2-type" evidence="9">
    <location>
        <begin position="264"/>
        <end position="286"/>
    </location>
</feature>
<dbReference type="InterPro" id="IPR036236">
    <property type="entry name" value="Znf_C2H2_sf"/>
</dbReference>
<evidence type="ECO:0000256" key="2">
    <source>
        <dbReference type="ARBA" id="ARBA00022737"/>
    </source>
</evidence>